<dbReference type="AlphaFoldDB" id="A0A7W8FGX3"/>
<sequence>MPLVWPAEARLFRHTDAHLERRYPGVGLLLDTYAVVDLGVKKAAERDGRAVACHAGCDQCCKQPIPVTPLEVLALHSYTRHRLPQDGLATLVDRLAAFEGDKRYMTLPCPFLQDSSCLVYPVRPVACRQYMVFGRACAQGEDASRTRPDDLLTPLYDYMLTGLLRTLPWYAGHEPCPPEHPTEESAREFFLSVTTVIQLVAWNRFFHA</sequence>
<dbReference type="InterPro" id="IPR005358">
    <property type="entry name" value="Puta_zinc/iron-chelating_dom"/>
</dbReference>
<comment type="caution">
    <text evidence="1">The sequence shown here is derived from an EMBL/GenBank/DDBJ whole genome shotgun (WGS) entry which is preliminary data.</text>
</comment>
<keyword evidence="2" id="KW-1185">Reference proteome</keyword>
<dbReference type="EMBL" id="JACHGO010000003">
    <property type="protein sequence ID" value="MBB5143222.1"/>
    <property type="molecule type" value="Genomic_DNA"/>
</dbReference>
<dbReference type="Pfam" id="PF03692">
    <property type="entry name" value="CxxCxxCC"/>
    <property type="match status" value="1"/>
</dbReference>
<gene>
    <name evidence="1" type="ORF">HNQ38_001310</name>
</gene>
<proteinExistence type="predicted"/>
<protein>
    <submittedName>
        <fullName evidence="1">Fe-S-cluster containining protein</fullName>
    </submittedName>
</protein>
<evidence type="ECO:0000313" key="1">
    <source>
        <dbReference type="EMBL" id="MBB5143222.1"/>
    </source>
</evidence>
<evidence type="ECO:0000313" key="2">
    <source>
        <dbReference type="Proteomes" id="UP000539075"/>
    </source>
</evidence>
<dbReference type="Proteomes" id="UP000539075">
    <property type="component" value="Unassembled WGS sequence"/>
</dbReference>
<organism evidence="1 2">
    <name type="scientific">Desulfovibrio intestinalis</name>
    <dbReference type="NCBI Taxonomy" id="58621"/>
    <lineage>
        <taxon>Bacteria</taxon>
        <taxon>Pseudomonadati</taxon>
        <taxon>Thermodesulfobacteriota</taxon>
        <taxon>Desulfovibrionia</taxon>
        <taxon>Desulfovibrionales</taxon>
        <taxon>Desulfovibrionaceae</taxon>
        <taxon>Desulfovibrio</taxon>
    </lineage>
</organism>
<name>A0A7W8FGX3_9BACT</name>
<reference evidence="1 2" key="1">
    <citation type="submission" date="2020-08" db="EMBL/GenBank/DDBJ databases">
        <title>Genomic Encyclopedia of Type Strains, Phase IV (KMG-IV): sequencing the most valuable type-strain genomes for metagenomic binning, comparative biology and taxonomic classification.</title>
        <authorList>
            <person name="Goeker M."/>
        </authorList>
    </citation>
    <scope>NUCLEOTIDE SEQUENCE [LARGE SCALE GENOMIC DNA]</scope>
    <source>
        <strain evidence="1 2">DSM 11275</strain>
    </source>
</reference>
<accession>A0A7W8FGX3</accession>
<dbReference type="RefSeq" id="WP_183718563.1">
    <property type="nucleotide sequence ID" value="NZ_JACHGO010000003.1"/>
</dbReference>